<sequence>MQAQSIQQNSVYNSVQVTRIQWETPEAVTFELQPLHGWQPTYQSGQFITLVFTHNGAEDRRSYSISSSPELDEPMRITLKRVTNGMYSRHLLDHTREGDIFTTSGISGYFRLPEHAATSAEQLFFLAAGSGITPVYSLVKTALHTTTFPITLVYSNRSEADIIFHRQLQQLQQQYPQRLHIEYLLSNIPSVYKSRLSNWLLQQLLVKLLQVPLSRCLFYICGPFEYMRMISITLLTEGVPAAHIKKEDFSPFKPVRKPQPPDITPHQVQLHIANQVHQLTVQYPNSILAAAKAQGIPLPYSCEAGRCGSCTATCTKGDIWMAYNEVLMDDEIARGRVLTCQGYPIHGDAEIQF</sequence>
<dbReference type="PROSITE" id="PS51384">
    <property type="entry name" value="FAD_FR"/>
    <property type="match status" value="1"/>
</dbReference>
<dbReference type="InterPro" id="IPR017938">
    <property type="entry name" value="Riboflavin_synthase-like_b-brl"/>
</dbReference>
<dbReference type="EMBL" id="BMIB01000002">
    <property type="protein sequence ID" value="GGH68506.1"/>
    <property type="molecule type" value="Genomic_DNA"/>
</dbReference>
<dbReference type="Pfam" id="PF00175">
    <property type="entry name" value="NAD_binding_1"/>
    <property type="match status" value="1"/>
</dbReference>
<accession>A0A917IZB2</accession>
<feature type="domain" description="FAD-binding FR-type" evidence="2">
    <location>
        <begin position="10"/>
        <end position="113"/>
    </location>
</feature>
<dbReference type="SUPFAM" id="SSF54292">
    <property type="entry name" value="2Fe-2S ferredoxin-like"/>
    <property type="match status" value="1"/>
</dbReference>
<dbReference type="InterPro" id="IPR001709">
    <property type="entry name" value="Flavoprot_Pyr_Nucl_cyt_Rdtase"/>
</dbReference>
<dbReference type="Pfam" id="PF00111">
    <property type="entry name" value="Fer2"/>
    <property type="match status" value="1"/>
</dbReference>
<name>A0A917IZB2_9BACT</name>
<dbReference type="InterPro" id="IPR006058">
    <property type="entry name" value="2Fe2S_fd_BS"/>
</dbReference>
<dbReference type="PROSITE" id="PS51085">
    <property type="entry name" value="2FE2S_FER_2"/>
    <property type="match status" value="1"/>
</dbReference>
<dbReference type="PRINTS" id="PR00406">
    <property type="entry name" value="CYTB5RDTASE"/>
</dbReference>
<dbReference type="InterPro" id="IPR050415">
    <property type="entry name" value="MRET"/>
</dbReference>
<dbReference type="PROSITE" id="PS00197">
    <property type="entry name" value="2FE2S_FER_1"/>
    <property type="match status" value="1"/>
</dbReference>
<evidence type="ECO:0000313" key="3">
    <source>
        <dbReference type="EMBL" id="GGH68506.1"/>
    </source>
</evidence>
<dbReference type="SUPFAM" id="SSF52343">
    <property type="entry name" value="Ferredoxin reductase-like, C-terminal NADP-linked domain"/>
    <property type="match status" value="1"/>
</dbReference>
<dbReference type="InterPro" id="IPR039261">
    <property type="entry name" value="FNR_nucleotide-bd"/>
</dbReference>
<dbReference type="InterPro" id="IPR008333">
    <property type="entry name" value="Cbr1-like_FAD-bd_dom"/>
</dbReference>
<dbReference type="Proteomes" id="UP000627292">
    <property type="component" value="Unassembled WGS sequence"/>
</dbReference>
<dbReference type="InterPro" id="IPR017927">
    <property type="entry name" value="FAD-bd_FR_type"/>
</dbReference>
<dbReference type="Pfam" id="PF00970">
    <property type="entry name" value="FAD_binding_6"/>
    <property type="match status" value="1"/>
</dbReference>
<dbReference type="RefSeq" id="WP_188952523.1">
    <property type="nucleotide sequence ID" value="NZ_BMIB01000002.1"/>
</dbReference>
<reference evidence="3" key="2">
    <citation type="submission" date="2020-09" db="EMBL/GenBank/DDBJ databases">
        <authorList>
            <person name="Sun Q."/>
            <person name="Zhou Y."/>
        </authorList>
    </citation>
    <scope>NUCLEOTIDE SEQUENCE</scope>
    <source>
        <strain evidence="3">CGMCC 1.15290</strain>
    </source>
</reference>
<dbReference type="CDD" id="cd00207">
    <property type="entry name" value="fer2"/>
    <property type="match status" value="1"/>
</dbReference>
<dbReference type="Gene3D" id="3.40.50.80">
    <property type="entry name" value="Nucleotide-binding domain of ferredoxin-NADP reductase (FNR) module"/>
    <property type="match status" value="1"/>
</dbReference>
<dbReference type="SUPFAM" id="SSF63380">
    <property type="entry name" value="Riboflavin synthase domain-like"/>
    <property type="match status" value="1"/>
</dbReference>
<dbReference type="Gene3D" id="3.10.20.30">
    <property type="match status" value="1"/>
</dbReference>
<dbReference type="InterPro" id="IPR001041">
    <property type="entry name" value="2Fe-2S_ferredoxin-type"/>
</dbReference>
<dbReference type="Gene3D" id="2.40.30.10">
    <property type="entry name" value="Translation factors"/>
    <property type="match status" value="1"/>
</dbReference>
<evidence type="ECO:0000313" key="4">
    <source>
        <dbReference type="Proteomes" id="UP000627292"/>
    </source>
</evidence>
<proteinExistence type="predicted"/>
<dbReference type="AlphaFoldDB" id="A0A917IZB2"/>
<dbReference type="GO" id="GO:0051537">
    <property type="term" value="F:2 iron, 2 sulfur cluster binding"/>
    <property type="evidence" value="ECO:0007669"/>
    <property type="project" value="InterPro"/>
</dbReference>
<dbReference type="PANTHER" id="PTHR47354">
    <property type="entry name" value="NADH OXIDOREDUCTASE HCR"/>
    <property type="match status" value="1"/>
</dbReference>
<dbReference type="InterPro" id="IPR036010">
    <property type="entry name" value="2Fe-2S_ferredoxin-like_sf"/>
</dbReference>
<dbReference type="InterPro" id="IPR012675">
    <property type="entry name" value="Beta-grasp_dom_sf"/>
</dbReference>
<reference evidence="3" key="1">
    <citation type="journal article" date="2014" name="Int. J. Syst. Evol. Microbiol.">
        <title>Complete genome sequence of Corynebacterium casei LMG S-19264T (=DSM 44701T), isolated from a smear-ripened cheese.</title>
        <authorList>
            <consortium name="US DOE Joint Genome Institute (JGI-PGF)"/>
            <person name="Walter F."/>
            <person name="Albersmeier A."/>
            <person name="Kalinowski J."/>
            <person name="Ruckert C."/>
        </authorList>
    </citation>
    <scope>NUCLEOTIDE SEQUENCE</scope>
    <source>
        <strain evidence="3">CGMCC 1.15290</strain>
    </source>
</reference>
<protein>
    <submittedName>
        <fullName evidence="3">Ferredoxin</fullName>
    </submittedName>
</protein>
<comment type="caution">
    <text evidence="3">The sequence shown here is derived from an EMBL/GenBank/DDBJ whole genome shotgun (WGS) entry which is preliminary data.</text>
</comment>
<dbReference type="InterPro" id="IPR001433">
    <property type="entry name" value="OxRdtase_FAD/NAD-bd"/>
</dbReference>
<keyword evidence="4" id="KW-1185">Reference proteome</keyword>
<evidence type="ECO:0000259" key="1">
    <source>
        <dbReference type="PROSITE" id="PS51085"/>
    </source>
</evidence>
<dbReference type="GO" id="GO:0016491">
    <property type="term" value="F:oxidoreductase activity"/>
    <property type="evidence" value="ECO:0007669"/>
    <property type="project" value="InterPro"/>
</dbReference>
<evidence type="ECO:0000259" key="2">
    <source>
        <dbReference type="PROSITE" id="PS51384"/>
    </source>
</evidence>
<organism evidence="3 4">
    <name type="scientific">Filimonas zeae</name>
    <dbReference type="NCBI Taxonomy" id="1737353"/>
    <lineage>
        <taxon>Bacteria</taxon>
        <taxon>Pseudomonadati</taxon>
        <taxon>Bacteroidota</taxon>
        <taxon>Chitinophagia</taxon>
        <taxon>Chitinophagales</taxon>
        <taxon>Chitinophagaceae</taxon>
        <taxon>Filimonas</taxon>
    </lineage>
</organism>
<dbReference type="PRINTS" id="PR00371">
    <property type="entry name" value="FPNCR"/>
</dbReference>
<dbReference type="PANTHER" id="PTHR47354:SF5">
    <property type="entry name" value="PROTEIN RFBI"/>
    <property type="match status" value="1"/>
</dbReference>
<feature type="domain" description="2Fe-2S ferredoxin-type" evidence="1">
    <location>
        <begin position="266"/>
        <end position="353"/>
    </location>
</feature>
<gene>
    <name evidence="3" type="ORF">GCM10011379_24880</name>
</gene>